<protein>
    <submittedName>
        <fullName evidence="3">NACHT domain-containing protein</fullName>
    </submittedName>
</protein>
<organism evidence="3 4">
    <name type="scientific">Adhaeribacter soli</name>
    <dbReference type="NCBI Taxonomy" id="2607655"/>
    <lineage>
        <taxon>Bacteria</taxon>
        <taxon>Pseudomonadati</taxon>
        <taxon>Bacteroidota</taxon>
        <taxon>Cytophagia</taxon>
        <taxon>Cytophagales</taxon>
        <taxon>Hymenobacteraceae</taxon>
        <taxon>Adhaeribacter</taxon>
    </lineage>
</organism>
<evidence type="ECO:0000259" key="1">
    <source>
        <dbReference type="Pfam" id="PF05729"/>
    </source>
</evidence>
<proteinExistence type="predicted"/>
<dbReference type="SUPFAM" id="SSF52540">
    <property type="entry name" value="P-loop containing nucleoside triphosphate hydrolases"/>
    <property type="match status" value="1"/>
</dbReference>
<keyword evidence="4" id="KW-1185">Reference proteome</keyword>
<dbReference type="Pfam" id="PF05729">
    <property type="entry name" value="NACHT"/>
    <property type="match status" value="1"/>
</dbReference>
<reference evidence="3 4" key="1">
    <citation type="submission" date="2019-09" db="EMBL/GenBank/DDBJ databases">
        <title>Genome sequence of Adhaeribacter sp. M2.</title>
        <authorList>
            <person name="Srinivasan S."/>
        </authorList>
    </citation>
    <scope>NUCLEOTIDE SEQUENCE [LARGE SCALE GENOMIC DNA]</scope>
    <source>
        <strain evidence="3 4">M2</strain>
    </source>
</reference>
<dbReference type="Gene3D" id="3.40.50.300">
    <property type="entry name" value="P-loop containing nucleotide triphosphate hydrolases"/>
    <property type="match status" value="1"/>
</dbReference>
<dbReference type="Proteomes" id="UP000326570">
    <property type="component" value="Unassembled WGS sequence"/>
</dbReference>
<gene>
    <name evidence="3" type="ORF">F0P94_19260</name>
</gene>
<dbReference type="PANTHER" id="PTHR46844">
    <property type="entry name" value="SLR5058 PROTEIN"/>
    <property type="match status" value="1"/>
</dbReference>
<dbReference type="InterPro" id="IPR055036">
    <property type="entry name" value="SNaCT5"/>
</dbReference>
<evidence type="ECO:0000259" key="2">
    <source>
        <dbReference type="Pfam" id="PF22711"/>
    </source>
</evidence>
<name>A0A5N1IHB4_9BACT</name>
<dbReference type="PANTHER" id="PTHR46844:SF1">
    <property type="entry name" value="SLR5058 PROTEIN"/>
    <property type="match status" value="1"/>
</dbReference>
<feature type="domain" description="NACHT" evidence="1">
    <location>
        <begin position="133"/>
        <end position="270"/>
    </location>
</feature>
<sequence length="667" mass="77164">MDESTATGIKDVLTIAKPILDPVISALIAPKIERLKAWIKKQDIKDKVIDNTFENKFAEYLGRTYSKAKQINILIFPGLQIDLQEIYEPLSINSKIKKVDSRGKRSISEVTLRLDSFKEEHIDPFQKILISDSAGMGKSTLTKWICLQTLESSLAIPILIELRNLTVNHSILDEIFDQLNPIDQIFDRDLIVKFLELGQFLIILDGFDELPYENNEVIIKDLRKFIDRTDENWFIMTSRPEGALSAFGDFQLFNIRPLRLQEAFNLIRKYDEVSPLKVGESLIKNIETRLTQVHELLANPFLVSLLYSVYAFNKDIPDDKVTFYEEIYSALYKKHDLSKNGWTRPKKSKLSLLQFRILLRQLAFDTARKGSVSYSESVILDLIDIAKGKCAGINTNAEDFLDDLLKAVPLFQREGHKIKWGHKSIQDFFSSDFITYSSKKENILNWILETKQDGFLNILDFYIEQDFITFRKVIIYQLLKDFVRHYETSYNNISQIPQDEINIRRTLTYDLEVLFTKENSALSSDEIEDFASNKIKGYNEGLKNGYYYPLPSNLTQLDALVINSFKSDLLHKIVVKVPTLKYLKIKDTGFEERPIHFNLPVDQIYEVNDDPTNPINSILNFEETNSLLMELGPFAHAYFSYPDAKAELRRIELELANDKKANDLNDF</sequence>
<comment type="caution">
    <text evidence="3">The sequence shown here is derived from an EMBL/GenBank/DDBJ whole genome shotgun (WGS) entry which is preliminary data.</text>
</comment>
<accession>A0A5N1IHB4</accession>
<dbReference type="InterPro" id="IPR027417">
    <property type="entry name" value="P-loop_NTPase"/>
</dbReference>
<dbReference type="Pfam" id="PF22711">
    <property type="entry name" value="SNaCT5"/>
    <property type="match status" value="1"/>
</dbReference>
<dbReference type="InterPro" id="IPR007111">
    <property type="entry name" value="NACHT_NTPase"/>
</dbReference>
<dbReference type="EMBL" id="VTWT01000014">
    <property type="protein sequence ID" value="KAA9325045.1"/>
    <property type="molecule type" value="Genomic_DNA"/>
</dbReference>
<dbReference type="AlphaFoldDB" id="A0A5N1IHB4"/>
<evidence type="ECO:0000313" key="3">
    <source>
        <dbReference type="EMBL" id="KAA9325045.1"/>
    </source>
</evidence>
<dbReference type="RefSeq" id="WP_150906145.1">
    <property type="nucleotide sequence ID" value="NZ_VTWT01000014.1"/>
</dbReference>
<feature type="domain" description="Short NACHT-associated C-terminal" evidence="2">
    <location>
        <begin position="466"/>
        <end position="654"/>
    </location>
</feature>
<evidence type="ECO:0000313" key="4">
    <source>
        <dbReference type="Proteomes" id="UP000326570"/>
    </source>
</evidence>